<dbReference type="AlphaFoldDB" id="A0A9N8EF53"/>
<proteinExistence type="predicted"/>
<accession>A0A9N8EF53</accession>
<sequence>MLVSVVSVDAKLQSKTSDPCVTDFEVTGRVISVNATSVNVEEGDLISFDSYNVDKEAPGCLGYAVGPLPPLQLEPGWCGKVYLKKSNDDNQDGALSIAAHGHSFVAAADPDDCKKALEYGHVKALDVSDMDGATGVGLIDVAAYYEGDKEDRESDKNSVGSTIHSILPAISGTAVFLLLL</sequence>
<evidence type="ECO:0000313" key="2">
    <source>
        <dbReference type="Proteomes" id="UP001153069"/>
    </source>
</evidence>
<dbReference type="Proteomes" id="UP001153069">
    <property type="component" value="Unassembled WGS sequence"/>
</dbReference>
<dbReference type="EMBL" id="CAICTM010001030">
    <property type="protein sequence ID" value="CAB9519633.1"/>
    <property type="molecule type" value="Genomic_DNA"/>
</dbReference>
<keyword evidence="2" id="KW-1185">Reference proteome</keyword>
<organism evidence="1 2">
    <name type="scientific">Seminavis robusta</name>
    <dbReference type="NCBI Taxonomy" id="568900"/>
    <lineage>
        <taxon>Eukaryota</taxon>
        <taxon>Sar</taxon>
        <taxon>Stramenopiles</taxon>
        <taxon>Ochrophyta</taxon>
        <taxon>Bacillariophyta</taxon>
        <taxon>Bacillariophyceae</taxon>
        <taxon>Bacillariophycidae</taxon>
        <taxon>Naviculales</taxon>
        <taxon>Naviculaceae</taxon>
        <taxon>Seminavis</taxon>
    </lineage>
</organism>
<gene>
    <name evidence="1" type="ORF">SEMRO_1032_G233630.1</name>
</gene>
<evidence type="ECO:0000313" key="1">
    <source>
        <dbReference type="EMBL" id="CAB9519633.1"/>
    </source>
</evidence>
<name>A0A9N8EF53_9STRA</name>
<reference evidence="1" key="1">
    <citation type="submission" date="2020-06" db="EMBL/GenBank/DDBJ databases">
        <authorList>
            <consortium name="Plant Systems Biology data submission"/>
        </authorList>
    </citation>
    <scope>NUCLEOTIDE SEQUENCE</scope>
    <source>
        <strain evidence="1">D6</strain>
    </source>
</reference>
<protein>
    <submittedName>
        <fullName evidence="1">Uncharacterized protein</fullName>
    </submittedName>
</protein>
<comment type="caution">
    <text evidence="1">The sequence shown here is derived from an EMBL/GenBank/DDBJ whole genome shotgun (WGS) entry which is preliminary data.</text>
</comment>